<reference evidence="1 2" key="1">
    <citation type="journal article" date="2013" name="Sci. Rep.">
        <title>Extraordinary expansion of a Sorangium cellulosum genome from an alkaline milieu.</title>
        <authorList>
            <person name="Han K."/>
            <person name="Li Z.F."/>
            <person name="Peng R."/>
            <person name="Zhu L.P."/>
            <person name="Zhou T."/>
            <person name="Wang L.G."/>
            <person name="Li S.G."/>
            <person name="Zhang X.B."/>
            <person name="Hu W."/>
            <person name="Wu Z.H."/>
            <person name="Qin N."/>
            <person name="Li Y.Z."/>
        </authorList>
    </citation>
    <scope>NUCLEOTIDE SEQUENCE [LARGE SCALE GENOMIC DNA]</scope>
    <source>
        <strain evidence="1 2">So0157-2</strain>
    </source>
</reference>
<dbReference type="eggNOG" id="COG4977">
    <property type="taxonomic scope" value="Bacteria"/>
</dbReference>
<sequence length="166" mass="18634">MRLTGLLHANHLCFENQVRLSGLIKEVGGHCEPRLLAGKRCPIDYTPRHMHFAPAGMSIWGYSPDLRYLKHITLVFNVRALEERVGERFSTEAASTPLQAVHSRTSIASVRRKSSARFVDRSIAATLAFRSGVIVRLRRLFWLRRARSDALAHGLAEASTPAYLTV</sequence>
<protein>
    <submittedName>
        <fullName evidence="1">Uncharacterized protein</fullName>
    </submittedName>
</protein>
<proteinExistence type="predicted"/>
<dbReference type="Proteomes" id="UP000014803">
    <property type="component" value="Chromosome"/>
</dbReference>
<dbReference type="STRING" id="1254432.SCE1572_16085"/>
<dbReference type="AlphaFoldDB" id="S4XU51"/>
<dbReference type="PATRIC" id="fig|1254432.3.peg.3619"/>
<evidence type="ECO:0000313" key="1">
    <source>
        <dbReference type="EMBL" id="AGP35886.1"/>
    </source>
</evidence>
<dbReference type="KEGG" id="scu:SCE1572_16085"/>
<dbReference type="HOGENOM" id="CLU_1601624_0_0_7"/>
<dbReference type="EMBL" id="CP003969">
    <property type="protein sequence ID" value="AGP35886.1"/>
    <property type="molecule type" value="Genomic_DNA"/>
</dbReference>
<organism evidence="1 2">
    <name type="scientific">Sorangium cellulosum So0157-2</name>
    <dbReference type="NCBI Taxonomy" id="1254432"/>
    <lineage>
        <taxon>Bacteria</taxon>
        <taxon>Pseudomonadati</taxon>
        <taxon>Myxococcota</taxon>
        <taxon>Polyangia</taxon>
        <taxon>Polyangiales</taxon>
        <taxon>Polyangiaceae</taxon>
        <taxon>Sorangium</taxon>
    </lineage>
</organism>
<gene>
    <name evidence="1" type="ORF">SCE1572_16085</name>
</gene>
<accession>S4XU51</accession>
<name>S4XU51_SORCE</name>
<evidence type="ECO:0000313" key="2">
    <source>
        <dbReference type="Proteomes" id="UP000014803"/>
    </source>
</evidence>